<gene>
    <name evidence="7" type="ORF">GCM10011391_23890</name>
</gene>
<sequence>MSIGEIIGTFLLLIIVGALIGGVTNFLAIKMLFRPHRAIMIGGWRLPFTPGLIPKRREDIAKQLGRLVMKHLLTAESLEKKFMDSHLKEQMTSIVQAELKKWLEDSQPLAHYLGSERQYTVKQLDAKLNDWIMQSFISLWESHQQNTLYQLLPDEIQQKISSQLPQFSQLIGQRLINYLESDEGKEKVKGELDRFFEGKGFLGSMLGMFLGNQSLMDKLYPELIRFLNQPSFIAALHELLEREWLELQHKTLKELDETIHLQEMLKNAINDKVSQLFSIETVLQQTPGELLGDVKDQLIGKVAHAVDYGLRMLAKRTVSLLEALDLEKLVTDQVRAFSIQELEEVVLMISKREFKMITYLGAFLGGVIGIVQAVVMLFI</sequence>
<evidence type="ECO:0000313" key="8">
    <source>
        <dbReference type="Proteomes" id="UP000628775"/>
    </source>
</evidence>
<organism evidence="7 8">
    <name type="scientific">Pullulanibacillus camelliae</name>
    <dbReference type="NCBI Taxonomy" id="1707096"/>
    <lineage>
        <taxon>Bacteria</taxon>
        <taxon>Bacillati</taxon>
        <taxon>Bacillota</taxon>
        <taxon>Bacilli</taxon>
        <taxon>Bacillales</taxon>
        <taxon>Sporolactobacillaceae</taxon>
        <taxon>Pullulanibacillus</taxon>
    </lineage>
</organism>
<evidence type="ECO:0000256" key="3">
    <source>
        <dbReference type="ARBA" id="ARBA00022692"/>
    </source>
</evidence>
<dbReference type="AlphaFoldDB" id="A0A8J2YHZ0"/>
<keyword evidence="8" id="KW-1185">Reference proteome</keyword>
<evidence type="ECO:0000256" key="1">
    <source>
        <dbReference type="ARBA" id="ARBA00004308"/>
    </source>
</evidence>
<reference evidence="7" key="1">
    <citation type="journal article" date="2014" name="Int. J. Syst. Evol. Microbiol.">
        <title>Complete genome sequence of Corynebacterium casei LMG S-19264T (=DSM 44701T), isolated from a smear-ripened cheese.</title>
        <authorList>
            <consortium name="US DOE Joint Genome Institute (JGI-PGF)"/>
            <person name="Walter F."/>
            <person name="Albersmeier A."/>
            <person name="Kalinowski J."/>
            <person name="Ruckert C."/>
        </authorList>
    </citation>
    <scope>NUCLEOTIDE SEQUENCE</scope>
    <source>
        <strain evidence="7">CGMCC 1.15371</strain>
    </source>
</reference>
<comment type="subcellular location">
    <subcellularLocation>
        <location evidence="1">Endomembrane system</location>
    </subcellularLocation>
</comment>
<evidence type="ECO:0000256" key="4">
    <source>
        <dbReference type="ARBA" id="ARBA00022989"/>
    </source>
</evidence>
<dbReference type="RefSeq" id="WP_188694107.1">
    <property type="nucleotide sequence ID" value="NZ_BMIR01000010.1"/>
</dbReference>
<feature type="transmembrane region" description="Helical" evidence="6">
    <location>
        <begin position="6"/>
        <end position="29"/>
    </location>
</feature>
<dbReference type="GO" id="GO:0012505">
    <property type="term" value="C:endomembrane system"/>
    <property type="evidence" value="ECO:0007669"/>
    <property type="project" value="UniProtKB-SubCell"/>
</dbReference>
<name>A0A8J2YHZ0_9BACL</name>
<keyword evidence="4 6" id="KW-1133">Transmembrane helix</keyword>
<evidence type="ECO:0000313" key="7">
    <source>
        <dbReference type="EMBL" id="GGE44324.1"/>
    </source>
</evidence>
<proteinExistence type="inferred from homology"/>
<dbReference type="Pfam" id="PF04286">
    <property type="entry name" value="DUF445"/>
    <property type="match status" value="1"/>
</dbReference>
<dbReference type="EMBL" id="BMIR01000010">
    <property type="protein sequence ID" value="GGE44324.1"/>
    <property type="molecule type" value="Genomic_DNA"/>
</dbReference>
<comment type="similarity">
    <text evidence="2">Belongs to the UPF0754 family.</text>
</comment>
<dbReference type="PANTHER" id="PTHR35791:SF1">
    <property type="entry name" value="UPF0754 MEMBRANE PROTEIN YHEB"/>
    <property type="match status" value="1"/>
</dbReference>
<feature type="transmembrane region" description="Helical" evidence="6">
    <location>
        <begin position="357"/>
        <end position="378"/>
    </location>
</feature>
<comment type="caution">
    <text evidence="7">The sequence shown here is derived from an EMBL/GenBank/DDBJ whole genome shotgun (WGS) entry which is preliminary data.</text>
</comment>
<evidence type="ECO:0000256" key="5">
    <source>
        <dbReference type="ARBA" id="ARBA00023136"/>
    </source>
</evidence>
<evidence type="ECO:0000256" key="6">
    <source>
        <dbReference type="SAM" id="Phobius"/>
    </source>
</evidence>
<dbReference type="PANTHER" id="PTHR35791">
    <property type="entry name" value="UPF0754 MEMBRANE PROTEIN YHEB"/>
    <property type="match status" value="1"/>
</dbReference>
<protein>
    <submittedName>
        <fullName evidence="7">UPF0754 membrane protein</fullName>
    </submittedName>
</protein>
<accession>A0A8J2YHZ0</accession>
<keyword evidence="3 6" id="KW-0812">Transmembrane</keyword>
<dbReference type="InterPro" id="IPR007383">
    <property type="entry name" value="DUF445"/>
</dbReference>
<reference evidence="7" key="2">
    <citation type="submission" date="2020-09" db="EMBL/GenBank/DDBJ databases">
        <authorList>
            <person name="Sun Q."/>
            <person name="Zhou Y."/>
        </authorList>
    </citation>
    <scope>NUCLEOTIDE SEQUENCE</scope>
    <source>
        <strain evidence="7">CGMCC 1.15371</strain>
    </source>
</reference>
<dbReference type="Proteomes" id="UP000628775">
    <property type="component" value="Unassembled WGS sequence"/>
</dbReference>
<evidence type="ECO:0000256" key="2">
    <source>
        <dbReference type="ARBA" id="ARBA00008053"/>
    </source>
</evidence>
<keyword evidence="5 6" id="KW-0472">Membrane</keyword>